<evidence type="ECO:0000259" key="8">
    <source>
        <dbReference type="PROSITE" id="PS50928"/>
    </source>
</evidence>
<keyword evidence="6 7" id="KW-0472">Membrane</keyword>
<dbReference type="Proteomes" id="UP000553776">
    <property type="component" value="Unassembled WGS sequence"/>
</dbReference>
<organism evidence="9 10">
    <name type="scientific">Cohnella xylanilytica</name>
    <dbReference type="NCBI Taxonomy" id="557555"/>
    <lineage>
        <taxon>Bacteria</taxon>
        <taxon>Bacillati</taxon>
        <taxon>Bacillota</taxon>
        <taxon>Bacilli</taxon>
        <taxon>Bacillales</taxon>
        <taxon>Paenibacillaceae</taxon>
        <taxon>Cohnella</taxon>
    </lineage>
</organism>
<evidence type="ECO:0000256" key="1">
    <source>
        <dbReference type="ARBA" id="ARBA00004651"/>
    </source>
</evidence>
<proteinExistence type="predicted"/>
<keyword evidence="3" id="KW-1003">Cell membrane</keyword>
<comment type="caution">
    <text evidence="9">The sequence shown here is derived from an EMBL/GenBank/DDBJ whole genome shotgun (WGS) entry which is preliminary data.</text>
</comment>
<evidence type="ECO:0000256" key="4">
    <source>
        <dbReference type="ARBA" id="ARBA00022692"/>
    </source>
</evidence>
<keyword evidence="4 7" id="KW-0812">Transmembrane</keyword>
<dbReference type="PANTHER" id="PTHR30193">
    <property type="entry name" value="ABC TRANSPORTER PERMEASE PROTEIN"/>
    <property type="match status" value="1"/>
</dbReference>
<feature type="transmembrane region" description="Helical" evidence="7">
    <location>
        <begin position="99"/>
        <end position="121"/>
    </location>
</feature>
<dbReference type="EMBL" id="JACJVR010000038">
    <property type="protein sequence ID" value="MBB6691765.1"/>
    <property type="molecule type" value="Genomic_DNA"/>
</dbReference>
<dbReference type="InterPro" id="IPR035906">
    <property type="entry name" value="MetI-like_sf"/>
</dbReference>
<keyword evidence="2" id="KW-0813">Transport</keyword>
<comment type="subcellular location">
    <subcellularLocation>
        <location evidence="1">Cell membrane</location>
        <topology evidence="1">Multi-pass membrane protein</topology>
    </subcellularLocation>
</comment>
<gene>
    <name evidence="9" type="ORF">H7B90_10185</name>
</gene>
<dbReference type="CDD" id="cd06261">
    <property type="entry name" value="TM_PBP2"/>
    <property type="match status" value="1"/>
</dbReference>
<evidence type="ECO:0000256" key="6">
    <source>
        <dbReference type="ARBA" id="ARBA00023136"/>
    </source>
</evidence>
<dbReference type="GO" id="GO:0055085">
    <property type="term" value="P:transmembrane transport"/>
    <property type="evidence" value="ECO:0007669"/>
    <property type="project" value="InterPro"/>
</dbReference>
<dbReference type="SUPFAM" id="SSF161098">
    <property type="entry name" value="MetI-like"/>
    <property type="match status" value="1"/>
</dbReference>
<dbReference type="GO" id="GO:0005886">
    <property type="term" value="C:plasma membrane"/>
    <property type="evidence" value="ECO:0007669"/>
    <property type="project" value="UniProtKB-SubCell"/>
</dbReference>
<sequence>MDRAEINRQARQGRASRPMLPPSLRLWTLEVRKHRQSYILLAPYMILFLLFTVLPVCMAIAISFTNFNLLEFPKWVGWHNYARMFLDDEVFLIAVKNTFLFAGIVGPISYLMCFVFAWLVNELRPKVRAVMTLFFYAPSISGNVFFIWQIIFSGDRYGYVNGLLLDLGAIQQPIIFLKNEQYVLWIVLLVQLWLSLGVGFLAFIAGLQTVDRTLFEAGAMDGIRNRWQELWFITLPSMRPQLMFGAVMQITASFAVADVSTQLAGFPSVNYAAHTIVTHLEDYGSIRFEMGYASAIATVLFVVMVGSNKIVQKLLRKVGD</sequence>
<dbReference type="AlphaFoldDB" id="A0A841TUD3"/>
<evidence type="ECO:0000256" key="2">
    <source>
        <dbReference type="ARBA" id="ARBA00022448"/>
    </source>
</evidence>
<dbReference type="InterPro" id="IPR051393">
    <property type="entry name" value="ABC_transporter_permease"/>
</dbReference>
<keyword evidence="5 7" id="KW-1133">Transmembrane helix</keyword>
<dbReference type="PROSITE" id="PS50928">
    <property type="entry name" value="ABC_TM1"/>
    <property type="match status" value="1"/>
</dbReference>
<feature type="transmembrane region" description="Helical" evidence="7">
    <location>
        <begin position="290"/>
        <end position="307"/>
    </location>
</feature>
<keyword evidence="10" id="KW-1185">Reference proteome</keyword>
<name>A0A841TUD3_9BACL</name>
<reference evidence="9 10" key="1">
    <citation type="submission" date="2020-08" db="EMBL/GenBank/DDBJ databases">
        <title>Cohnella phylogeny.</title>
        <authorList>
            <person name="Dunlap C."/>
        </authorList>
    </citation>
    <scope>NUCLEOTIDE SEQUENCE [LARGE SCALE GENOMIC DNA]</scope>
    <source>
        <strain evidence="9 10">DSM 25239</strain>
    </source>
</reference>
<feature type="domain" description="ABC transmembrane type-1" evidence="8">
    <location>
        <begin position="95"/>
        <end position="311"/>
    </location>
</feature>
<evidence type="ECO:0000256" key="5">
    <source>
        <dbReference type="ARBA" id="ARBA00022989"/>
    </source>
</evidence>
<dbReference type="InterPro" id="IPR000515">
    <property type="entry name" value="MetI-like"/>
</dbReference>
<evidence type="ECO:0000313" key="10">
    <source>
        <dbReference type="Proteomes" id="UP000553776"/>
    </source>
</evidence>
<evidence type="ECO:0000313" key="9">
    <source>
        <dbReference type="EMBL" id="MBB6691765.1"/>
    </source>
</evidence>
<evidence type="ECO:0000256" key="3">
    <source>
        <dbReference type="ARBA" id="ARBA00022475"/>
    </source>
</evidence>
<accession>A0A841TUD3</accession>
<dbReference type="Gene3D" id="1.10.3720.10">
    <property type="entry name" value="MetI-like"/>
    <property type="match status" value="1"/>
</dbReference>
<protein>
    <submittedName>
        <fullName evidence="9">Sugar ABC transporter permease</fullName>
    </submittedName>
</protein>
<evidence type="ECO:0000256" key="7">
    <source>
        <dbReference type="SAM" id="Phobius"/>
    </source>
</evidence>
<feature type="transmembrane region" description="Helical" evidence="7">
    <location>
        <begin position="183"/>
        <end position="205"/>
    </location>
</feature>
<feature type="transmembrane region" description="Helical" evidence="7">
    <location>
        <begin position="133"/>
        <end position="151"/>
    </location>
</feature>
<feature type="transmembrane region" description="Helical" evidence="7">
    <location>
        <begin position="38"/>
        <end position="64"/>
    </location>
</feature>
<dbReference type="PANTHER" id="PTHR30193:SF37">
    <property type="entry name" value="INNER MEMBRANE ABC TRANSPORTER PERMEASE PROTEIN YCJO"/>
    <property type="match status" value="1"/>
</dbReference>